<dbReference type="Gene3D" id="2.40.50.140">
    <property type="entry name" value="Nucleic acid-binding proteins"/>
    <property type="match status" value="1"/>
</dbReference>
<comment type="caution">
    <text evidence="2">Lacks conserved residue(s) required for the propagation of feature annotation.</text>
</comment>
<evidence type="ECO:0000313" key="6">
    <source>
        <dbReference type="Proteomes" id="UP000229390"/>
    </source>
</evidence>
<dbReference type="EMBL" id="PEYE01000028">
    <property type="protein sequence ID" value="PIS38837.1"/>
    <property type="molecule type" value="Genomic_DNA"/>
</dbReference>
<evidence type="ECO:0000256" key="2">
    <source>
        <dbReference type="HAMAP-Rule" id="MF_00984"/>
    </source>
</evidence>
<evidence type="ECO:0000256" key="4">
    <source>
        <dbReference type="SAM" id="MobiDB-lite"/>
    </source>
</evidence>
<dbReference type="GO" id="GO:0006260">
    <property type="term" value="P:DNA replication"/>
    <property type="evidence" value="ECO:0007669"/>
    <property type="project" value="InterPro"/>
</dbReference>
<dbReference type="NCBIfam" id="TIGR00621">
    <property type="entry name" value="ssb"/>
    <property type="match status" value="1"/>
</dbReference>
<dbReference type="SUPFAM" id="SSF50249">
    <property type="entry name" value="Nucleic acid-binding proteins"/>
    <property type="match status" value="1"/>
</dbReference>
<feature type="region of interest" description="Disordered" evidence="4">
    <location>
        <begin position="103"/>
        <end position="150"/>
    </location>
</feature>
<dbReference type="Proteomes" id="UP000229390">
    <property type="component" value="Unassembled WGS sequence"/>
</dbReference>
<dbReference type="HAMAP" id="MF_00984">
    <property type="entry name" value="SSB"/>
    <property type="match status" value="1"/>
</dbReference>
<dbReference type="PIRSF" id="PIRSF002070">
    <property type="entry name" value="SSB"/>
    <property type="match status" value="1"/>
</dbReference>
<evidence type="ECO:0000256" key="3">
    <source>
        <dbReference type="PIRNR" id="PIRNR002070"/>
    </source>
</evidence>
<evidence type="ECO:0000313" key="5">
    <source>
        <dbReference type="EMBL" id="PIS38837.1"/>
    </source>
</evidence>
<dbReference type="InterPro" id="IPR011344">
    <property type="entry name" value="ssDNA-bd"/>
</dbReference>
<dbReference type="Pfam" id="PF00436">
    <property type="entry name" value="SSB"/>
    <property type="match status" value="1"/>
</dbReference>
<dbReference type="PROSITE" id="PS50935">
    <property type="entry name" value="SSB"/>
    <property type="match status" value="1"/>
</dbReference>
<accession>A0A2M6T0R6</accession>
<name>A0A2M6T0R6_9BACT</name>
<protein>
    <recommendedName>
        <fullName evidence="2 3">Single-stranded DNA-binding protein</fullName>
        <shortName evidence="2">SSB</shortName>
    </recommendedName>
</protein>
<proteinExistence type="inferred from homology"/>
<reference evidence="6" key="1">
    <citation type="submission" date="2017-09" db="EMBL/GenBank/DDBJ databases">
        <title>Depth-based differentiation of microbial function through sediment-hosted aquifers and enrichment of novel symbionts in the deep terrestrial subsurface.</title>
        <authorList>
            <person name="Probst A.J."/>
            <person name="Ladd B."/>
            <person name="Jarett J.K."/>
            <person name="Geller-Mcgrath D.E."/>
            <person name="Sieber C.M.K."/>
            <person name="Emerson J.B."/>
            <person name="Anantharaman K."/>
            <person name="Thomas B.C."/>
            <person name="Malmstrom R."/>
            <person name="Stieglmeier M."/>
            <person name="Klingl A."/>
            <person name="Woyke T."/>
            <person name="Ryan C.M."/>
            <person name="Banfield J.F."/>
        </authorList>
    </citation>
    <scope>NUCLEOTIDE SEQUENCE [LARGE SCALE GENOMIC DNA]</scope>
</reference>
<keyword evidence="1 2" id="KW-0238">DNA-binding</keyword>
<dbReference type="InterPro" id="IPR000424">
    <property type="entry name" value="Primosome_PriB/ssb"/>
</dbReference>
<organism evidence="5 6">
    <name type="scientific">Candidatus Nealsonbacteria bacterium CG08_land_8_20_14_0_20_43_11</name>
    <dbReference type="NCBI Taxonomy" id="1974706"/>
    <lineage>
        <taxon>Bacteria</taxon>
        <taxon>Candidatus Nealsoniibacteriota</taxon>
    </lineage>
</organism>
<feature type="compositionally biased region" description="Basic and acidic residues" evidence="4">
    <location>
        <begin position="109"/>
        <end position="127"/>
    </location>
</feature>
<dbReference type="GO" id="GO:0003697">
    <property type="term" value="F:single-stranded DNA binding"/>
    <property type="evidence" value="ECO:0007669"/>
    <property type="project" value="UniProtKB-UniRule"/>
</dbReference>
<dbReference type="GO" id="GO:0009295">
    <property type="term" value="C:nucleoid"/>
    <property type="evidence" value="ECO:0007669"/>
    <property type="project" value="TreeGrafter"/>
</dbReference>
<sequence length="150" mass="17008">MNLNRVILIGRITATPEMRATSGGQNVCTLRMATNRTWTDKNGQKQTQSEFHTVVLWRRLAEIASQFLNKGSLVMIEGRLQTRSWQDNAGNTRYRTEIIAERLQLGPRTGERPAAEEPAGEETKESKSPGQEEIPIIEEEEKIDVNEIPF</sequence>
<evidence type="ECO:0000256" key="1">
    <source>
        <dbReference type="ARBA" id="ARBA00023125"/>
    </source>
</evidence>
<dbReference type="PANTHER" id="PTHR10302:SF27">
    <property type="entry name" value="SINGLE-STRANDED DNA-BINDING PROTEIN"/>
    <property type="match status" value="1"/>
</dbReference>
<dbReference type="PANTHER" id="PTHR10302">
    <property type="entry name" value="SINGLE-STRANDED DNA-BINDING PROTEIN"/>
    <property type="match status" value="1"/>
</dbReference>
<comment type="caution">
    <text evidence="5">The sequence shown here is derived from an EMBL/GenBank/DDBJ whole genome shotgun (WGS) entry which is preliminary data.</text>
</comment>
<dbReference type="AlphaFoldDB" id="A0A2M6T0R6"/>
<comment type="subunit">
    <text evidence="2">Homotetramer.</text>
</comment>
<dbReference type="CDD" id="cd04496">
    <property type="entry name" value="SSB_OBF"/>
    <property type="match status" value="1"/>
</dbReference>
<dbReference type="InterPro" id="IPR012340">
    <property type="entry name" value="NA-bd_OB-fold"/>
</dbReference>
<gene>
    <name evidence="5" type="ORF">COT34_01665</name>
</gene>